<evidence type="ECO:0000313" key="1">
    <source>
        <dbReference type="EMBL" id="MFC5191107.1"/>
    </source>
</evidence>
<keyword evidence="2" id="KW-1185">Reference proteome</keyword>
<dbReference type="Proteomes" id="UP001596163">
    <property type="component" value="Unassembled WGS sequence"/>
</dbReference>
<organism evidence="1 2">
    <name type="scientific">Algoriphagus aquatilis</name>
    <dbReference type="NCBI Taxonomy" id="490186"/>
    <lineage>
        <taxon>Bacteria</taxon>
        <taxon>Pseudomonadati</taxon>
        <taxon>Bacteroidota</taxon>
        <taxon>Cytophagia</taxon>
        <taxon>Cytophagales</taxon>
        <taxon>Cyclobacteriaceae</taxon>
        <taxon>Algoriphagus</taxon>
    </lineage>
</organism>
<dbReference type="RefSeq" id="WP_377912851.1">
    <property type="nucleotide sequence ID" value="NZ_JBHSKS010000003.1"/>
</dbReference>
<dbReference type="Gene3D" id="3.40.50.300">
    <property type="entry name" value="P-loop containing nucleotide triphosphate hydrolases"/>
    <property type="match status" value="1"/>
</dbReference>
<accession>A0ABW0BTM3</accession>
<protein>
    <submittedName>
        <fullName evidence="1">Shikimate kinase</fullName>
    </submittedName>
</protein>
<dbReference type="SUPFAM" id="SSF52540">
    <property type="entry name" value="P-loop containing nucleoside triphosphate hydrolases"/>
    <property type="match status" value="1"/>
</dbReference>
<proteinExistence type="predicted"/>
<dbReference type="InterPro" id="IPR027417">
    <property type="entry name" value="P-loop_NTPase"/>
</dbReference>
<evidence type="ECO:0000313" key="2">
    <source>
        <dbReference type="Proteomes" id="UP001596163"/>
    </source>
</evidence>
<dbReference type="InterPro" id="IPR031322">
    <property type="entry name" value="Shikimate/glucono_kinase"/>
</dbReference>
<keyword evidence="1" id="KW-0808">Transferase</keyword>
<dbReference type="EMBL" id="JBHSKS010000003">
    <property type="protein sequence ID" value="MFC5191107.1"/>
    <property type="molecule type" value="Genomic_DNA"/>
</dbReference>
<name>A0ABW0BTM3_9BACT</name>
<keyword evidence="1" id="KW-0418">Kinase</keyword>
<reference evidence="2" key="1">
    <citation type="journal article" date="2019" name="Int. J. Syst. Evol. Microbiol.">
        <title>The Global Catalogue of Microorganisms (GCM) 10K type strain sequencing project: providing services to taxonomists for standard genome sequencing and annotation.</title>
        <authorList>
            <consortium name="The Broad Institute Genomics Platform"/>
            <consortium name="The Broad Institute Genome Sequencing Center for Infectious Disease"/>
            <person name="Wu L."/>
            <person name="Ma J."/>
        </authorList>
    </citation>
    <scope>NUCLEOTIDE SEQUENCE [LARGE SCALE GENOMIC DNA]</scope>
    <source>
        <strain evidence="2">CGMCC 1.7030</strain>
    </source>
</reference>
<comment type="caution">
    <text evidence="1">The sequence shown here is derived from an EMBL/GenBank/DDBJ whole genome shotgun (WGS) entry which is preliminary data.</text>
</comment>
<sequence>MKQIIIIGFSTTGKSSLIKKIKEEIPSIRRSILDTDEEISKNYENSISNIYLQLGREKALFEILKLESQLIENLIEKPNNLIIAAGPGLPFRENFKKYISIKQPHVILLENSANNIYENLKKRREELFNKLKEPRSDFGIWDIGVMVDEYNIEFDKKIAIENIENILKQRNKTYRYFAKHTFTTSEVLSNDEIPKEILEIL</sequence>
<gene>
    <name evidence="1" type="ORF">ACFPIK_04965</name>
</gene>
<dbReference type="GO" id="GO:0016301">
    <property type="term" value="F:kinase activity"/>
    <property type="evidence" value="ECO:0007669"/>
    <property type="project" value="UniProtKB-KW"/>
</dbReference>
<dbReference type="Pfam" id="PF01202">
    <property type="entry name" value="SKI"/>
    <property type="match status" value="1"/>
</dbReference>